<evidence type="ECO:0000256" key="2">
    <source>
        <dbReference type="SAM" id="MobiDB-lite"/>
    </source>
</evidence>
<protein>
    <submittedName>
        <fullName evidence="3">Uncharacterized protein</fullName>
    </submittedName>
</protein>
<keyword evidence="1" id="KW-0175">Coiled coil</keyword>
<evidence type="ECO:0000256" key="1">
    <source>
        <dbReference type="SAM" id="Coils"/>
    </source>
</evidence>
<feature type="coiled-coil region" evidence="1">
    <location>
        <begin position="178"/>
        <end position="237"/>
    </location>
</feature>
<reference evidence="3" key="1">
    <citation type="submission" date="2020-11" db="EMBL/GenBank/DDBJ databases">
        <authorList>
            <person name="Tran Van P."/>
        </authorList>
    </citation>
    <scope>NUCLEOTIDE SEQUENCE</scope>
</reference>
<gene>
    <name evidence="3" type="ORF">TCEB3V08_LOCUS2685</name>
</gene>
<organism evidence="3">
    <name type="scientific">Timema cristinae</name>
    <name type="common">Walking stick</name>
    <dbReference type="NCBI Taxonomy" id="61476"/>
    <lineage>
        <taxon>Eukaryota</taxon>
        <taxon>Metazoa</taxon>
        <taxon>Ecdysozoa</taxon>
        <taxon>Arthropoda</taxon>
        <taxon>Hexapoda</taxon>
        <taxon>Insecta</taxon>
        <taxon>Pterygota</taxon>
        <taxon>Neoptera</taxon>
        <taxon>Polyneoptera</taxon>
        <taxon>Phasmatodea</taxon>
        <taxon>Timematodea</taxon>
        <taxon>Timematoidea</taxon>
        <taxon>Timematidae</taxon>
        <taxon>Timema</taxon>
    </lineage>
</organism>
<proteinExistence type="predicted"/>
<evidence type="ECO:0000313" key="3">
    <source>
        <dbReference type="EMBL" id="CAD7394773.1"/>
    </source>
</evidence>
<name>A0A7R9GSS9_TIMCR</name>
<accession>A0A7R9GSS9</accession>
<feature type="region of interest" description="Disordered" evidence="2">
    <location>
        <begin position="311"/>
        <end position="337"/>
    </location>
</feature>
<feature type="region of interest" description="Disordered" evidence="2">
    <location>
        <begin position="570"/>
        <end position="589"/>
    </location>
</feature>
<dbReference type="AlphaFoldDB" id="A0A7R9GSS9"/>
<sequence>MDGWRSSGPASKRFIDPYNSLPPSSALLLAARSWVRSPALAEYLSEAVRLERSRIQPRCGQMKSYLSNQNTSDVHAPMFVHGECDELKKSLRAIQEENYKLQAVITDVTEVNKRWQKYNNDRQMYVQRLLSTIQEQQDHINKTVVENIFPYKRNFSSSSDLSETLCLEEEVCRLRQSLETVEREHREHEEVLEIQLKAHRDDWEAERGEKLQAIQDKMTAESRIHELESEVEALRMKVKELKCPLKQFQRERFSGSGEHCQHCGAEFKPSNYNPLNRRLHTTKTYRTSVLLPSTTAGHFLPQGTTLYFSDDLTSDGVRKKSDSSSSSEELPRPRSRSVEEILKLPKEDSELKDRKSGLPSTSLCQSNVLVKPKVSDGNNNVKTMFKERSSDSLNKFVPKATCSNKDNVATLNIVPENYLPRGCVPRKVSSSVLQIPPTSSTSLVSEVHTSSENDVNRDTGANAVSIGFSSNGLASVTTFSQIPIAKSFSLPLSQEVKNNNRTLAIAQSASDDLSKASSSRRKKSYYSTVWSAEPIVAPPSLDKFKKFSESSLPMDNNGKSLCSETAATGGSTTIVNRKPPSWKSKYSEEGVATQTKEDVICPGCGKVFPPIHHLKFLDHFEACQSNS</sequence>
<dbReference type="EMBL" id="OC317063">
    <property type="protein sequence ID" value="CAD7394773.1"/>
    <property type="molecule type" value="Genomic_DNA"/>
</dbReference>